<keyword evidence="1" id="KW-0233">DNA recombination</keyword>
<keyword evidence="4" id="KW-1185">Reference proteome</keyword>
<feature type="domain" description="Tyr recombinase" evidence="2">
    <location>
        <begin position="5"/>
        <end position="68"/>
    </location>
</feature>
<organism evidence="3 4">
    <name type="scientific">Pseudonocardia xishanensis</name>
    <dbReference type="NCBI Taxonomy" id="630995"/>
    <lineage>
        <taxon>Bacteria</taxon>
        <taxon>Bacillati</taxon>
        <taxon>Actinomycetota</taxon>
        <taxon>Actinomycetes</taxon>
        <taxon>Pseudonocardiales</taxon>
        <taxon>Pseudonocardiaceae</taxon>
        <taxon>Pseudonocardia</taxon>
    </lineage>
</organism>
<proteinExistence type="predicted"/>
<comment type="caution">
    <text evidence="3">The sequence shown here is derived from an EMBL/GenBank/DDBJ whole genome shotgun (WGS) entry which is preliminary data.</text>
</comment>
<sequence>MFVRVHAPHRELTTGGVTMVVFDAAQRAGLGRMHAHRLRHTAATAMLQAGSPLGEVGQVLRHRSVLTTAFLEKVDFADDGTGNARRLYPLGRTVPVVPDPDHGFGEPTLTSGARTETVAELVAAGESRERVAAVYDIGVGDITAAVRYGHDRVA</sequence>
<evidence type="ECO:0000256" key="1">
    <source>
        <dbReference type="ARBA" id="ARBA00023172"/>
    </source>
</evidence>
<dbReference type="Gene3D" id="1.10.443.10">
    <property type="entry name" value="Intergrase catalytic core"/>
    <property type="match status" value="1"/>
</dbReference>
<dbReference type="Pfam" id="PF00589">
    <property type="entry name" value="Phage_integrase"/>
    <property type="match status" value="1"/>
</dbReference>
<name>A0ABP8RV78_9PSEU</name>
<dbReference type="EMBL" id="BAABGT010000060">
    <property type="protein sequence ID" value="GAA4550650.1"/>
    <property type="molecule type" value="Genomic_DNA"/>
</dbReference>
<dbReference type="InterPro" id="IPR011010">
    <property type="entry name" value="DNA_brk_join_enz"/>
</dbReference>
<protein>
    <recommendedName>
        <fullName evidence="2">Tyr recombinase domain-containing protein</fullName>
    </recommendedName>
</protein>
<evidence type="ECO:0000259" key="2">
    <source>
        <dbReference type="Pfam" id="PF00589"/>
    </source>
</evidence>
<evidence type="ECO:0000313" key="3">
    <source>
        <dbReference type="EMBL" id="GAA4550650.1"/>
    </source>
</evidence>
<accession>A0ABP8RV78</accession>
<gene>
    <name evidence="3" type="ORF">GCM10023175_41090</name>
</gene>
<dbReference type="InterPro" id="IPR013762">
    <property type="entry name" value="Integrase-like_cat_sf"/>
</dbReference>
<reference evidence="4" key="1">
    <citation type="journal article" date="2019" name="Int. J. Syst. Evol. Microbiol.">
        <title>The Global Catalogue of Microorganisms (GCM) 10K type strain sequencing project: providing services to taxonomists for standard genome sequencing and annotation.</title>
        <authorList>
            <consortium name="The Broad Institute Genomics Platform"/>
            <consortium name="The Broad Institute Genome Sequencing Center for Infectious Disease"/>
            <person name="Wu L."/>
            <person name="Ma J."/>
        </authorList>
    </citation>
    <scope>NUCLEOTIDE SEQUENCE [LARGE SCALE GENOMIC DNA]</scope>
    <source>
        <strain evidence="4">JCM 17906</strain>
    </source>
</reference>
<dbReference type="InterPro" id="IPR002104">
    <property type="entry name" value="Integrase_catalytic"/>
</dbReference>
<dbReference type="Proteomes" id="UP001501598">
    <property type="component" value="Unassembled WGS sequence"/>
</dbReference>
<evidence type="ECO:0000313" key="4">
    <source>
        <dbReference type="Proteomes" id="UP001501598"/>
    </source>
</evidence>
<dbReference type="SUPFAM" id="SSF56349">
    <property type="entry name" value="DNA breaking-rejoining enzymes"/>
    <property type="match status" value="1"/>
</dbReference>